<evidence type="ECO:0000256" key="11">
    <source>
        <dbReference type="ARBA" id="ARBA00023303"/>
    </source>
</evidence>
<keyword evidence="9" id="KW-0406">Ion transport</keyword>
<feature type="compositionally biased region" description="Polar residues" evidence="14">
    <location>
        <begin position="98"/>
        <end position="114"/>
    </location>
</feature>
<dbReference type="EMBL" id="LR785897">
    <property type="protein sequence ID" value="CAB3254996.1"/>
    <property type="molecule type" value="mRNA"/>
</dbReference>
<accession>A0A6F9DF53</accession>
<proteinExistence type="evidence at transcript level"/>
<evidence type="ECO:0000256" key="3">
    <source>
        <dbReference type="ARBA" id="ARBA00022448"/>
    </source>
</evidence>
<dbReference type="PANTHER" id="PTHR46480">
    <property type="entry name" value="F20B24.22"/>
    <property type="match status" value="1"/>
</dbReference>
<dbReference type="Gene3D" id="1.20.120.350">
    <property type="entry name" value="Voltage-gated potassium channels. Chain C"/>
    <property type="match status" value="1"/>
</dbReference>
<feature type="region of interest" description="Disordered" evidence="14">
    <location>
        <begin position="53"/>
        <end position="74"/>
    </location>
</feature>
<feature type="region of interest" description="Disordered" evidence="14">
    <location>
        <begin position="91"/>
        <end position="122"/>
    </location>
</feature>
<protein>
    <recommendedName>
        <fullName evidence="2">Voltage-gated hydrogen channel 1</fullName>
    </recommendedName>
    <alternativeName>
        <fullName evidence="12">Hydrogen voltage-gated channel 1</fullName>
    </alternativeName>
</protein>
<comment type="subcellular location">
    <subcellularLocation>
        <location evidence="1">Cell membrane</location>
        <topology evidence="1">Multi-pass membrane protein</topology>
    </subcellularLocation>
</comment>
<keyword evidence="8 13" id="KW-0175">Coiled coil</keyword>
<feature type="transmembrane region" description="Helical" evidence="15">
    <location>
        <begin position="214"/>
        <end position="236"/>
    </location>
</feature>
<evidence type="ECO:0000256" key="13">
    <source>
        <dbReference type="SAM" id="Coils"/>
    </source>
</evidence>
<evidence type="ECO:0000256" key="5">
    <source>
        <dbReference type="ARBA" id="ARBA00022692"/>
    </source>
</evidence>
<dbReference type="GO" id="GO:0005886">
    <property type="term" value="C:plasma membrane"/>
    <property type="evidence" value="ECO:0007669"/>
    <property type="project" value="UniProtKB-SubCell"/>
</dbReference>
<evidence type="ECO:0000256" key="4">
    <source>
        <dbReference type="ARBA" id="ARBA00022475"/>
    </source>
</evidence>
<evidence type="ECO:0000256" key="10">
    <source>
        <dbReference type="ARBA" id="ARBA00023136"/>
    </source>
</evidence>
<feature type="compositionally biased region" description="Basic and acidic residues" evidence="14">
    <location>
        <begin position="1"/>
        <end position="11"/>
    </location>
</feature>
<keyword evidence="11" id="KW-0407">Ion channel</keyword>
<reference evidence="17" key="1">
    <citation type="submission" date="2020-04" db="EMBL/GenBank/DDBJ databases">
        <authorList>
            <person name="Neveu A P."/>
        </authorList>
    </citation>
    <scope>NUCLEOTIDE SEQUENCE</scope>
    <source>
        <tissue evidence="17">Whole embryo</tissue>
    </source>
</reference>
<feature type="compositionally biased region" description="Polar residues" evidence="14">
    <location>
        <begin position="12"/>
        <end position="38"/>
    </location>
</feature>
<feature type="transmembrane region" description="Helical" evidence="15">
    <location>
        <begin position="248"/>
        <end position="267"/>
    </location>
</feature>
<feature type="region of interest" description="Disordered" evidence="14">
    <location>
        <begin position="1"/>
        <end position="39"/>
    </location>
</feature>
<evidence type="ECO:0000313" key="17">
    <source>
        <dbReference type="EMBL" id="CAB3254996.1"/>
    </source>
</evidence>
<dbReference type="PANTHER" id="PTHR46480:SF1">
    <property type="entry name" value="VOLTAGE-GATED HYDROGEN CHANNEL 1"/>
    <property type="match status" value="1"/>
</dbReference>
<evidence type="ECO:0000256" key="12">
    <source>
        <dbReference type="ARBA" id="ARBA00031989"/>
    </source>
</evidence>
<dbReference type="InterPro" id="IPR005821">
    <property type="entry name" value="Ion_trans_dom"/>
</dbReference>
<sequence>MDESVDKHDSGESTPSKKSKRNQIFNPNYASVRCTQPLPSVIKLRSTRRLAENNSDEIEDVSNDHEPKQSSNDQPLLLTNHAYEQHCLNKNNNKNESLKNPSGKPNSDSQTQLTEAGKPNQGKVKSLGMFQYMKFERQKGEDGEVVVVEPSHIPVPEDHEELTTRQKLMHILHSKPVHIIIIVLVIIDCFLVIFELLVDVKAITFPPENPIPGIFHGFSIAILSVFMIEIGLKIYADHRHFIRHKIEVLDAVVVIISFAVDIALVFFENSEALAALGLLVILRLWRVFRIVNGIIVTVKTKADERVHTMKEKVAAIEKSLDDATSKNEKQANEIKVLRQLLQDNNVEINEDLFSHYSDETLTDKDPTIHLNVESATTV</sequence>
<name>A0A6F9DF53_9ASCI</name>
<evidence type="ECO:0000256" key="9">
    <source>
        <dbReference type="ARBA" id="ARBA00023065"/>
    </source>
</evidence>
<feature type="transmembrane region" description="Helical" evidence="15">
    <location>
        <begin position="273"/>
        <end position="291"/>
    </location>
</feature>
<dbReference type="GO" id="GO:0030171">
    <property type="term" value="F:voltage-gated proton channel activity"/>
    <property type="evidence" value="ECO:0007669"/>
    <property type="project" value="InterPro"/>
</dbReference>
<evidence type="ECO:0000256" key="7">
    <source>
        <dbReference type="ARBA" id="ARBA00022989"/>
    </source>
</evidence>
<keyword evidence="5 15" id="KW-0812">Transmembrane</keyword>
<keyword evidence="6" id="KW-0851">Voltage-gated channel</keyword>
<keyword evidence="7 15" id="KW-1133">Transmembrane helix</keyword>
<keyword evidence="10 15" id="KW-0472">Membrane</keyword>
<feature type="transmembrane region" description="Helical" evidence="15">
    <location>
        <begin position="177"/>
        <end position="194"/>
    </location>
</feature>
<dbReference type="SUPFAM" id="SSF81324">
    <property type="entry name" value="Voltage-gated potassium channels"/>
    <property type="match status" value="1"/>
</dbReference>
<evidence type="ECO:0000256" key="8">
    <source>
        <dbReference type="ARBA" id="ARBA00023054"/>
    </source>
</evidence>
<keyword evidence="4" id="KW-1003">Cell membrane</keyword>
<dbReference type="InterPro" id="IPR027359">
    <property type="entry name" value="Volt_channel_dom_sf"/>
</dbReference>
<dbReference type="GO" id="GO:0034702">
    <property type="term" value="C:monoatomic ion channel complex"/>
    <property type="evidence" value="ECO:0007669"/>
    <property type="project" value="UniProtKB-KW"/>
</dbReference>
<evidence type="ECO:0000256" key="2">
    <source>
        <dbReference type="ARBA" id="ARBA00015897"/>
    </source>
</evidence>
<feature type="coiled-coil region" evidence="13">
    <location>
        <begin position="306"/>
        <end position="340"/>
    </location>
</feature>
<evidence type="ECO:0000256" key="1">
    <source>
        <dbReference type="ARBA" id="ARBA00004651"/>
    </source>
</evidence>
<dbReference type="AlphaFoldDB" id="A0A6F9DF53"/>
<dbReference type="Pfam" id="PF00520">
    <property type="entry name" value="Ion_trans"/>
    <property type="match status" value="1"/>
</dbReference>
<keyword evidence="3" id="KW-0813">Transport</keyword>
<evidence type="ECO:0000256" key="14">
    <source>
        <dbReference type="SAM" id="MobiDB-lite"/>
    </source>
</evidence>
<gene>
    <name evidence="17" type="primary">Hvcn1</name>
</gene>
<evidence type="ECO:0000256" key="15">
    <source>
        <dbReference type="SAM" id="Phobius"/>
    </source>
</evidence>
<dbReference type="InterPro" id="IPR031846">
    <property type="entry name" value="Hvcn1"/>
</dbReference>
<evidence type="ECO:0000259" key="16">
    <source>
        <dbReference type="Pfam" id="PF00520"/>
    </source>
</evidence>
<feature type="domain" description="Ion transport" evidence="16">
    <location>
        <begin position="175"/>
        <end position="294"/>
    </location>
</feature>
<organism evidence="17">
    <name type="scientific">Phallusia mammillata</name>
    <dbReference type="NCBI Taxonomy" id="59560"/>
    <lineage>
        <taxon>Eukaryota</taxon>
        <taxon>Metazoa</taxon>
        <taxon>Chordata</taxon>
        <taxon>Tunicata</taxon>
        <taxon>Ascidiacea</taxon>
        <taxon>Phlebobranchia</taxon>
        <taxon>Ascidiidae</taxon>
        <taxon>Phallusia</taxon>
    </lineage>
</organism>
<evidence type="ECO:0000256" key="6">
    <source>
        <dbReference type="ARBA" id="ARBA00022882"/>
    </source>
</evidence>